<dbReference type="EMBL" id="BSYO01000038">
    <property type="protein sequence ID" value="GMH30736.1"/>
    <property type="molecule type" value="Genomic_DNA"/>
</dbReference>
<keyword evidence="1" id="KW-0677">Repeat</keyword>
<evidence type="ECO:0000256" key="1">
    <source>
        <dbReference type="ARBA" id="ARBA00022737"/>
    </source>
</evidence>
<dbReference type="AlphaFoldDB" id="A0AAD3Y8E5"/>
<evidence type="ECO:0000259" key="4">
    <source>
        <dbReference type="Pfam" id="PF01208"/>
    </source>
</evidence>
<feature type="region of interest" description="Disordered" evidence="3">
    <location>
        <begin position="166"/>
        <end position="207"/>
    </location>
</feature>
<dbReference type="Gene3D" id="3.20.20.210">
    <property type="match status" value="1"/>
</dbReference>
<dbReference type="GO" id="GO:0006779">
    <property type="term" value="P:porphyrin-containing compound biosynthetic process"/>
    <property type="evidence" value="ECO:0007669"/>
    <property type="project" value="InterPro"/>
</dbReference>
<dbReference type="SUPFAM" id="SSF51726">
    <property type="entry name" value="UROD/MetE-like"/>
    <property type="match status" value="1"/>
</dbReference>
<gene>
    <name evidence="5" type="ORF">Nepgr_032579</name>
</gene>
<comment type="caution">
    <text evidence="5">The sequence shown here is derived from an EMBL/GenBank/DDBJ whole genome shotgun (WGS) entry which is preliminary data.</text>
</comment>
<dbReference type="Proteomes" id="UP001279734">
    <property type="component" value="Unassembled WGS sequence"/>
</dbReference>
<name>A0AAD3Y8E5_NEPGR</name>
<dbReference type="GO" id="GO:0004853">
    <property type="term" value="F:uroporphyrinogen decarboxylase activity"/>
    <property type="evidence" value="ECO:0007669"/>
    <property type="project" value="InterPro"/>
</dbReference>
<keyword evidence="6" id="KW-1185">Reference proteome</keyword>
<dbReference type="Pfam" id="PF01208">
    <property type="entry name" value="URO-D"/>
    <property type="match status" value="1"/>
</dbReference>
<feature type="repeat" description="PPR" evidence="2">
    <location>
        <begin position="308"/>
        <end position="342"/>
    </location>
</feature>
<dbReference type="InterPro" id="IPR000257">
    <property type="entry name" value="Uroporphyrinogen_deCOase"/>
</dbReference>
<evidence type="ECO:0000313" key="5">
    <source>
        <dbReference type="EMBL" id="GMH30736.1"/>
    </source>
</evidence>
<evidence type="ECO:0000256" key="3">
    <source>
        <dbReference type="SAM" id="MobiDB-lite"/>
    </source>
</evidence>
<accession>A0AAD3Y8E5</accession>
<reference evidence="5" key="1">
    <citation type="submission" date="2023-05" db="EMBL/GenBank/DDBJ databases">
        <title>Nepenthes gracilis genome sequencing.</title>
        <authorList>
            <person name="Fukushima K."/>
        </authorList>
    </citation>
    <scope>NUCLEOTIDE SEQUENCE</scope>
    <source>
        <strain evidence="5">SING2019-196</strain>
    </source>
</reference>
<evidence type="ECO:0000313" key="6">
    <source>
        <dbReference type="Proteomes" id="UP001279734"/>
    </source>
</evidence>
<evidence type="ECO:0000256" key="2">
    <source>
        <dbReference type="PROSITE-ProRule" id="PRU00708"/>
    </source>
</evidence>
<dbReference type="PANTHER" id="PTHR36011:SF1">
    <property type="entry name" value="BAT2 DOMAIN PROTEIN"/>
    <property type="match status" value="1"/>
</dbReference>
<dbReference type="PANTHER" id="PTHR36011">
    <property type="entry name" value="BAT2 DOMAIN PROTEIN"/>
    <property type="match status" value="1"/>
</dbReference>
<sequence length="525" mass="55918">MDQSKASVLVPDPTLHGLNNLDAAALVVDHASDAVSHNKGKPLLLSTDDFVQPDAKLEHKKSEAPVLFRGVAPLLNPVNSLVWKILPVSPSTYSDNPNTQSITARSLDCVSILGSLSLFSGFALRTGIQKSGSSISFGKSSNEPIMVAHGRLGYLSLSLSRQTSLWPLEMNSDPPPQQQLAGNRPREAESKALGQPGTGSEGSPGTAGQRVTLRLLTSWCDTQWVKMGAIATMIVPTLGTLILIIGANGFTAFAQGSLVTGCGKSGALYPGKWLHGFVIKTGTLLDMYVQGGNDIDACSVFACLSEADFFSWTAMVMGYTQLGHPSKALELMFDKRWIGILPNSVTTASALVGAANVLGLVNLVESLQHGSAGAVAPSLLETGKAFTAKRMLVLENVGKETMDLLILETGIAVESSSNKADHQANGDLSTQMTFDRCFYIYGGPIIHSTLRTENELKALHSINFEKLQFVGESLSILRHEVGEQAVVFGFVGAPWTIVAYIKQTAVFGITVLKQPLLHVTEAISS</sequence>
<feature type="domain" description="Uroporphyrinogen decarboxylase (URO-D)" evidence="4">
    <location>
        <begin position="442"/>
        <end position="502"/>
    </location>
</feature>
<dbReference type="PROSITE" id="PS51375">
    <property type="entry name" value="PPR"/>
    <property type="match status" value="1"/>
</dbReference>
<dbReference type="InterPro" id="IPR011990">
    <property type="entry name" value="TPR-like_helical_dom_sf"/>
</dbReference>
<dbReference type="Pfam" id="PF01535">
    <property type="entry name" value="PPR"/>
    <property type="match status" value="1"/>
</dbReference>
<organism evidence="5 6">
    <name type="scientific">Nepenthes gracilis</name>
    <name type="common">Slender pitcher plant</name>
    <dbReference type="NCBI Taxonomy" id="150966"/>
    <lineage>
        <taxon>Eukaryota</taxon>
        <taxon>Viridiplantae</taxon>
        <taxon>Streptophyta</taxon>
        <taxon>Embryophyta</taxon>
        <taxon>Tracheophyta</taxon>
        <taxon>Spermatophyta</taxon>
        <taxon>Magnoliopsida</taxon>
        <taxon>eudicotyledons</taxon>
        <taxon>Gunneridae</taxon>
        <taxon>Pentapetalae</taxon>
        <taxon>Caryophyllales</taxon>
        <taxon>Nepenthaceae</taxon>
        <taxon>Nepenthes</taxon>
    </lineage>
</organism>
<dbReference type="Gene3D" id="1.25.40.10">
    <property type="entry name" value="Tetratricopeptide repeat domain"/>
    <property type="match status" value="1"/>
</dbReference>
<proteinExistence type="predicted"/>
<dbReference type="InterPro" id="IPR002885">
    <property type="entry name" value="PPR_rpt"/>
</dbReference>
<protein>
    <recommendedName>
        <fullName evidence="4">Uroporphyrinogen decarboxylase (URO-D) domain-containing protein</fullName>
    </recommendedName>
</protein>
<dbReference type="InterPro" id="IPR038071">
    <property type="entry name" value="UROD/MetE-like_sf"/>
</dbReference>